<protein>
    <recommendedName>
        <fullName evidence="2">histidine kinase</fullName>
        <ecNumber evidence="2">2.7.13.3</ecNumber>
    </recommendedName>
</protein>
<keyword evidence="3" id="KW-0597">Phosphoprotein</keyword>
<evidence type="ECO:0000313" key="12">
    <source>
        <dbReference type="EMBL" id="MCD2112997.1"/>
    </source>
</evidence>
<evidence type="ECO:0000259" key="11">
    <source>
        <dbReference type="Pfam" id="PF07730"/>
    </source>
</evidence>
<evidence type="ECO:0000256" key="4">
    <source>
        <dbReference type="ARBA" id="ARBA00022679"/>
    </source>
</evidence>
<accession>A0AAW4XKI6</accession>
<keyword evidence="7" id="KW-0067">ATP-binding</keyword>
<evidence type="ECO:0000256" key="1">
    <source>
        <dbReference type="ARBA" id="ARBA00000085"/>
    </source>
</evidence>
<dbReference type="PANTHER" id="PTHR24421:SF10">
    <property type="entry name" value="NITRATE_NITRITE SENSOR PROTEIN NARQ"/>
    <property type="match status" value="1"/>
</dbReference>
<evidence type="ECO:0000256" key="6">
    <source>
        <dbReference type="ARBA" id="ARBA00022777"/>
    </source>
</evidence>
<keyword evidence="5" id="KW-0547">Nucleotide-binding</keyword>
<evidence type="ECO:0000259" key="10">
    <source>
        <dbReference type="Pfam" id="PF02518"/>
    </source>
</evidence>
<keyword evidence="9" id="KW-1133">Transmembrane helix</keyword>
<dbReference type="Pfam" id="PF02518">
    <property type="entry name" value="HATPase_c"/>
    <property type="match status" value="1"/>
</dbReference>
<dbReference type="Gene3D" id="1.20.5.1930">
    <property type="match status" value="1"/>
</dbReference>
<feature type="transmembrane region" description="Helical" evidence="9">
    <location>
        <begin position="108"/>
        <end position="129"/>
    </location>
</feature>
<evidence type="ECO:0000256" key="7">
    <source>
        <dbReference type="ARBA" id="ARBA00022840"/>
    </source>
</evidence>
<organism evidence="12 13">
    <name type="scientific">Rhodococcus rhodochrous</name>
    <dbReference type="NCBI Taxonomy" id="1829"/>
    <lineage>
        <taxon>Bacteria</taxon>
        <taxon>Bacillati</taxon>
        <taxon>Actinomycetota</taxon>
        <taxon>Actinomycetes</taxon>
        <taxon>Mycobacteriales</taxon>
        <taxon>Nocardiaceae</taxon>
        <taxon>Rhodococcus</taxon>
    </lineage>
</organism>
<dbReference type="Gene3D" id="3.30.565.10">
    <property type="entry name" value="Histidine kinase-like ATPase, C-terminal domain"/>
    <property type="match status" value="1"/>
</dbReference>
<keyword evidence="6 12" id="KW-0418">Kinase</keyword>
<dbReference type="EC" id="2.7.13.3" evidence="2"/>
<keyword evidence="8" id="KW-0902">Two-component regulatory system</keyword>
<dbReference type="GO" id="GO:0046983">
    <property type="term" value="F:protein dimerization activity"/>
    <property type="evidence" value="ECO:0007669"/>
    <property type="project" value="InterPro"/>
</dbReference>
<comment type="catalytic activity">
    <reaction evidence="1">
        <text>ATP + protein L-histidine = ADP + protein N-phospho-L-histidine.</text>
        <dbReference type="EC" id="2.7.13.3"/>
    </reaction>
</comment>
<dbReference type="GO" id="GO:0000155">
    <property type="term" value="F:phosphorelay sensor kinase activity"/>
    <property type="evidence" value="ECO:0007669"/>
    <property type="project" value="InterPro"/>
</dbReference>
<dbReference type="GO" id="GO:0005524">
    <property type="term" value="F:ATP binding"/>
    <property type="evidence" value="ECO:0007669"/>
    <property type="project" value="UniProtKB-KW"/>
</dbReference>
<dbReference type="InterPro" id="IPR050482">
    <property type="entry name" value="Sensor_HK_TwoCompSys"/>
</dbReference>
<feature type="transmembrane region" description="Helical" evidence="9">
    <location>
        <begin position="67"/>
        <end position="96"/>
    </location>
</feature>
<dbReference type="InterPro" id="IPR003594">
    <property type="entry name" value="HATPase_dom"/>
</dbReference>
<dbReference type="AlphaFoldDB" id="A0AAW4XKI6"/>
<dbReference type="CDD" id="cd16917">
    <property type="entry name" value="HATPase_UhpB-NarQ-NarX-like"/>
    <property type="match status" value="1"/>
</dbReference>
<evidence type="ECO:0000313" key="13">
    <source>
        <dbReference type="Proteomes" id="UP001198630"/>
    </source>
</evidence>
<evidence type="ECO:0000256" key="2">
    <source>
        <dbReference type="ARBA" id="ARBA00012438"/>
    </source>
</evidence>
<dbReference type="InterPro" id="IPR011712">
    <property type="entry name" value="Sig_transdc_His_kin_sub3_dim/P"/>
</dbReference>
<feature type="transmembrane region" description="Helical" evidence="9">
    <location>
        <begin position="40"/>
        <end position="61"/>
    </location>
</feature>
<gene>
    <name evidence="12" type="ORF">LQ384_17950</name>
</gene>
<dbReference type="InterPro" id="IPR036890">
    <property type="entry name" value="HATPase_C_sf"/>
</dbReference>
<keyword evidence="9" id="KW-0812">Transmembrane</keyword>
<evidence type="ECO:0000256" key="3">
    <source>
        <dbReference type="ARBA" id="ARBA00022553"/>
    </source>
</evidence>
<feature type="domain" description="Signal transduction histidine kinase subgroup 3 dimerisation and phosphoacceptor" evidence="11">
    <location>
        <begin position="176"/>
        <end position="239"/>
    </location>
</feature>
<feature type="domain" description="Histidine kinase/HSP90-like ATPase" evidence="10">
    <location>
        <begin position="286"/>
        <end position="370"/>
    </location>
</feature>
<dbReference type="EMBL" id="JAJNCO010000010">
    <property type="protein sequence ID" value="MCD2112997.1"/>
    <property type="molecule type" value="Genomic_DNA"/>
</dbReference>
<evidence type="ECO:0000256" key="5">
    <source>
        <dbReference type="ARBA" id="ARBA00022741"/>
    </source>
</evidence>
<dbReference type="PANTHER" id="PTHR24421">
    <property type="entry name" value="NITRATE/NITRITE SENSOR PROTEIN NARX-RELATED"/>
    <property type="match status" value="1"/>
</dbReference>
<evidence type="ECO:0000256" key="9">
    <source>
        <dbReference type="SAM" id="Phobius"/>
    </source>
</evidence>
<dbReference type="Pfam" id="PF07730">
    <property type="entry name" value="HisKA_3"/>
    <property type="match status" value="1"/>
</dbReference>
<name>A0AAW4XKI6_RHORH</name>
<feature type="transmembrane region" description="Helical" evidence="9">
    <location>
        <begin position="13"/>
        <end position="33"/>
    </location>
</feature>
<sequence length="380" mass="39123">MGIDHSRAVADPVMLRVGFAVTLAALITVATLGANSMRPLPAMIGAGVLAAACVGVALTATRWPRTALIAAPALVGVYFATGGADGPIFLLPALAAFGAASVRPVRELTVPGFIVGVTLVAGMTARVVVAGYPAWVAMWQTLGTAALAVAAAAVGFWRSARRDANAERVRRAATEEQLRIARDLHDGVGHGLAVIAMQAGVALHVLERDPGAVRDALVAIRDTSRDALGELRAELTTLTGDTAACRPQRGLADLPVLVDRIRAAGLDVDVKVPARQLPADVDHVAYSIVAEAMTNVLRHAQANTVIVEIACEGQTVTVRVADDGHGRATDASTGGLGLRAMEDRAAALGGTLVAEPGPERGFVVRAVLPVGASERVEDSL</sequence>
<evidence type="ECO:0000256" key="8">
    <source>
        <dbReference type="ARBA" id="ARBA00023012"/>
    </source>
</evidence>
<dbReference type="SUPFAM" id="SSF55874">
    <property type="entry name" value="ATPase domain of HSP90 chaperone/DNA topoisomerase II/histidine kinase"/>
    <property type="match status" value="1"/>
</dbReference>
<comment type="caution">
    <text evidence="12">The sequence shown here is derived from an EMBL/GenBank/DDBJ whole genome shotgun (WGS) entry which is preliminary data.</text>
</comment>
<proteinExistence type="predicted"/>
<dbReference type="RefSeq" id="WP_230791601.1">
    <property type="nucleotide sequence ID" value="NZ_JAJNCO010000010.1"/>
</dbReference>
<dbReference type="Proteomes" id="UP001198630">
    <property type="component" value="Unassembled WGS sequence"/>
</dbReference>
<keyword evidence="9" id="KW-0472">Membrane</keyword>
<keyword evidence="4" id="KW-0808">Transferase</keyword>
<reference evidence="12" key="1">
    <citation type="submission" date="2021-11" db="EMBL/GenBank/DDBJ databases">
        <title>Development of a sustainable strategy for remediation of hydrocarbon-contaminated territories based on the waste exchange concept.</title>
        <authorList>
            <person name="Elkin A."/>
        </authorList>
    </citation>
    <scope>NUCLEOTIDE SEQUENCE</scope>
    <source>
        <strain evidence="12">IEGM 757</strain>
    </source>
</reference>
<dbReference type="GO" id="GO:0016020">
    <property type="term" value="C:membrane"/>
    <property type="evidence" value="ECO:0007669"/>
    <property type="project" value="InterPro"/>
</dbReference>
<feature type="transmembrane region" description="Helical" evidence="9">
    <location>
        <begin position="135"/>
        <end position="157"/>
    </location>
</feature>